<sequence length="130" mass="15454">MIEIYEGDYFEADLSGLSECDLINAFLDELENSPKVLDELTKWSAEHNSNPMFNVKAIVAFQNKGFNLYRIRPLAKRINKYRIIYAYNGQRDEIYLLAIVKKEEYNYEPDDPISQRIFDEYDELELPKYH</sequence>
<dbReference type="Proteomes" id="UP000003973">
    <property type="component" value="Unassembled WGS sequence"/>
</dbReference>
<protein>
    <submittedName>
        <fullName evidence="1">Uncharacterized protein</fullName>
    </submittedName>
</protein>
<dbReference type="HOGENOM" id="CLU_1935941_0_0_4"/>
<evidence type="ECO:0000313" key="2">
    <source>
        <dbReference type="Proteomes" id="UP000003973"/>
    </source>
</evidence>
<proteinExistence type="predicted"/>
<dbReference type="RefSeq" id="WP_020995289.1">
    <property type="nucleotide sequence ID" value="NZ_CABMNL010000001.1"/>
</dbReference>
<name>C3X1S0_9BURK</name>
<accession>C3X1S0</accession>
<evidence type="ECO:0000313" key="1">
    <source>
        <dbReference type="EMBL" id="EEO27156.2"/>
    </source>
</evidence>
<reference evidence="1" key="1">
    <citation type="submission" date="2011-10" db="EMBL/GenBank/DDBJ databases">
        <title>The Genome Sequence of Oxalobacter formigenes HOxBLS.</title>
        <authorList>
            <consortium name="The Broad Institute Genome Sequencing Platform"/>
            <person name="Earl A."/>
            <person name="Ward D."/>
            <person name="Feldgarden M."/>
            <person name="Gevers D."/>
            <person name="Allison M.J."/>
            <person name="Humphrey S."/>
            <person name="Young S.K."/>
            <person name="Zeng Q."/>
            <person name="Gargeya S."/>
            <person name="Fitzgerald M."/>
            <person name="Haas B."/>
            <person name="Abouelleil A."/>
            <person name="Alvarado L."/>
            <person name="Arachchi H.M."/>
            <person name="Berlin A."/>
            <person name="Brown A."/>
            <person name="Chapman S.B."/>
            <person name="Chen Z."/>
            <person name="Dunbar C."/>
            <person name="Freedman E."/>
            <person name="Gearin G."/>
            <person name="Goldberg J."/>
            <person name="Griggs A."/>
            <person name="Gujja S."/>
            <person name="Heiman D."/>
            <person name="Howarth C."/>
            <person name="Larson L."/>
            <person name="Lui A."/>
            <person name="MacDonald P.J.P."/>
            <person name="Montmayeur A."/>
            <person name="Murphy C."/>
            <person name="Neiman D."/>
            <person name="Pearson M."/>
            <person name="Priest M."/>
            <person name="Roberts A."/>
            <person name="Saif S."/>
            <person name="Shea T."/>
            <person name="Shenoy N."/>
            <person name="Sisk P."/>
            <person name="Stolte C."/>
            <person name="Sykes S."/>
            <person name="Wortman J."/>
            <person name="Nusbaum C."/>
            <person name="Birren B."/>
        </authorList>
    </citation>
    <scope>NUCLEOTIDE SEQUENCE [LARGE SCALE GENOMIC DNA]</scope>
    <source>
        <strain evidence="1">HOxBLS</strain>
    </source>
</reference>
<dbReference type="AlphaFoldDB" id="C3X1S0"/>
<organism evidence="1 2">
    <name type="scientific">Oxalobacter paraformigenes</name>
    <dbReference type="NCBI Taxonomy" id="556268"/>
    <lineage>
        <taxon>Bacteria</taxon>
        <taxon>Pseudomonadati</taxon>
        <taxon>Pseudomonadota</taxon>
        <taxon>Betaproteobacteria</taxon>
        <taxon>Burkholderiales</taxon>
        <taxon>Oxalobacteraceae</taxon>
        <taxon>Oxalobacter</taxon>
    </lineage>
</organism>
<keyword evidence="2" id="KW-1185">Reference proteome</keyword>
<dbReference type="eggNOG" id="ENOG503316P">
    <property type="taxonomic scope" value="Bacteria"/>
</dbReference>
<comment type="caution">
    <text evidence="1">The sequence shown here is derived from an EMBL/GenBank/DDBJ whole genome shotgun (WGS) entry which is preliminary data.</text>
</comment>
<gene>
    <name evidence="1" type="ORF">OFAG_00309</name>
</gene>
<dbReference type="EMBL" id="ACDP02000029">
    <property type="protein sequence ID" value="EEO27156.2"/>
    <property type="molecule type" value="Genomic_DNA"/>
</dbReference>